<feature type="compositionally biased region" description="Basic and acidic residues" evidence="1">
    <location>
        <begin position="219"/>
        <end position="233"/>
    </location>
</feature>
<feature type="compositionally biased region" description="Polar residues" evidence="1">
    <location>
        <begin position="1370"/>
        <end position="1397"/>
    </location>
</feature>
<feature type="compositionally biased region" description="Basic and acidic residues" evidence="1">
    <location>
        <begin position="603"/>
        <end position="612"/>
    </location>
</feature>
<feature type="region of interest" description="Disordered" evidence="1">
    <location>
        <begin position="916"/>
        <end position="964"/>
    </location>
</feature>
<feature type="compositionally biased region" description="Low complexity" evidence="1">
    <location>
        <begin position="73"/>
        <end position="84"/>
    </location>
</feature>
<dbReference type="VEuPathDB" id="FungiDB:I7I51_04703"/>
<feature type="compositionally biased region" description="Polar residues" evidence="1">
    <location>
        <begin position="1273"/>
        <end position="1293"/>
    </location>
</feature>
<feature type="compositionally biased region" description="Polar residues" evidence="1">
    <location>
        <begin position="1480"/>
        <end position="1489"/>
    </location>
</feature>
<feature type="compositionally biased region" description="Polar residues" evidence="1">
    <location>
        <begin position="1692"/>
        <end position="1716"/>
    </location>
</feature>
<feature type="compositionally biased region" description="Polar residues" evidence="1">
    <location>
        <begin position="1730"/>
        <end position="1747"/>
    </location>
</feature>
<protein>
    <submittedName>
        <fullName evidence="2">Uncharacterized protein</fullName>
    </submittedName>
</protein>
<feature type="compositionally biased region" description="Basic and acidic residues" evidence="1">
    <location>
        <begin position="107"/>
        <end position="121"/>
    </location>
</feature>
<feature type="compositionally biased region" description="Low complexity" evidence="1">
    <location>
        <begin position="1440"/>
        <end position="1449"/>
    </location>
</feature>
<feature type="compositionally biased region" description="Polar residues" evidence="1">
    <location>
        <begin position="499"/>
        <end position="512"/>
    </location>
</feature>
<evidence type="ECO:0000256" key="1">
    <source>
        <dbReference type="SAM" id="MobiDB-lite"/>
    </source>
</evidence>
<evidence type="ECO:0000313" key="2">
    <source>
        <dbReference type="EMBL" id="QSS59907.1"/>
    </source>
</evidence>
<feature type="compositionally biased region" description="Polar residues" evidence="1">
    <location>
        <begin position="1543"/>
        <end position="1552"/>
    </location>
</feature>
<accession>A0A8A1M6T5</accession>
<feature type="compositionally biased region" description="Low complexity" evidence="1">
    <location>
        <begin position="647"/>
        <end position="664"/>
    </location>
</feature>
<feature type="compositionally biased region" description="Polar residues" evidence="1">
    <location>
        <begin position="1520"/>
        <end position="1534"/>
    </location>
</feature>
<feature type="compositionally biased region" description="Polar residues" evidence="1">
    <location>
        <begin position="744"/>
        <end position="755"/>
    </location>
</feature>
<feature type="region of interest" description="Disordered" evidence="1">
    <location>
        <begin position="1022"/>
        <end position="1161"/>
    </location>
</feature>
<feature type="compositionally biased region" description="Basic and acidic residues" evidence="1">
    <location>
        <begin position="304"/>
        <end position="313"/>
    </location>
</feature>
<feature type="compositionally biased region" description="Polar residues" evidence="1">
    <location>
        <begin position="942"/>
        <end position="953"/>
    </location>
</feature>
<feature type="compositionally biased region" description="Polar residues" evidence="1">
    <location>
        <begin position="1561"/>
        <end position="1582"/>
    </location>
</feature>
<feature type="compositionally biased region" description="Low complexity" evidence="1">
    <location>
        <begin position="371"/>
        <end position="382"/>
    </location>
</feature>
<dbReference type="Proteomes" id="UP000663671">
    <property type="component" value="Chromosome 4"/>
</dbReference>
<gene>
    <name evidence="2" type="ORF">I7I51_04703</name>
</gene>
<feature type="compositionally biased region" description="Polar residues" evidence="1">
    <location>
        <begin position="613"/>
        <end position="638"/>
    </location>
</feature>
<evidence type="ECO:0000313" key="3">
    <source>
        <dbReference type="Proteomes" id="UP000663671"/>
    </source>
</evidence>
<feature type="compositionally biased region" description="Acidic residues" evidence="1">
    <location>
        <begin position="40"/>
        <end position="54"/>
    </location>
</feature>
<feature type="compositionally biased region" description="Basic and acidic residues" evidence="1">
    <location>
        <begin position="1027"/>
        <end position="1057"/>
    </location>
</feature>
<feature type="compositionally biased region" description="Low complexity" evidence="1">
    <location>
        <begin position="1672"/>
        <end position="1687"/>
    </location>
</feature>
<sequence length="1856" mass="201593">MVEWRRSGDGLSTGQPPSFKTNVNRQKTKRWVNAKSYSYDGDDWGDDDGYENEEPAAPLVTIPDEAKQPSPLENQKNEQNNQDEIPAQQSTAHGMAPTPLQFIRPADIYKRMEEERRKENQEVDQDSTPRVPVETSQAATPADIASQVPVSVGNPQLQQPLDQSDGLQSHSMEIRSQLPGGGTPVSPTLPVQGPPTCEPADGPTGDLSTSKGQDSSGPNEERQEQQPRADNTRLHHNSSLVFRSVVRQAFDARLESPITTSGSILRSDSASTSMISPIIQPQPVSNFGDEHAQGPSSTDQAPTVDKEPADFKHDHRRSLSPPSSRSSPARKPVAHGVSPVSTHEAKASDTQDGETHVLPSHTASEFNIHEAAAAQSLFSASAPTVPKNDDQRTSPPASPDVLQQPTESPTVTLDKVESPQMPLALNVGSGEKRLSLAQYDRPAPGNVSPSSPENVSLGVNDRLRDEIMRSLTPRVSIDSQEQAHAGGGSNPSLEAGPDNPSSEGLGTAASPSNLPPQIPEMQSTPVAPSFPGIGSEHNSDISGQKEPAKTLKKRFSWEESSVEDNTQDPQEHQQLTIDQATASDMIQPSLEEKTLTGPVPVSRGHDEQDPERSASTTYSQAALTLSPTRTEVIPSQNVAEHETKSVQPPDSLLLQPAPAASSLSTLVHPQPASHPPATQDPKLLGFRQIMAIEKPGDKIKTFESTRKQFADMDTGLSSWIKATASSNPDHEDLAQRNGRLPPGTTFTHRPSTSRNKFPKLTSLGPLSLPTSHHEGSPTTTPTFAGNTRHASNANQFATKINTQQVQAKGLLSTLCFRVLRAQFEHVNHSRPAFSSRHRSSSTLSLDAQQQSGLYNGQQTAAAAADAAGKPLPRLLSLKLDRESFSNDMTVTWEERESMTTTSASVSSEPQTMVTLGGGGTTNTVGDGTSSMVLEPSRKTDRNSCPGTLESPTGSPVDAPPVMLKGFGDRNVREQVQLQMQDPQPQPQPQPERVSYVDLKTEVTVSAGDVGFERPVQVQEEVTVRGAANEEVKDENKAEAKEEAKEKTKDKARVRVEELVDESVEDKTREVHETINEALRQEPPQEPQKPQRELQEPEEPQEEPQQEAPEQKSQQGAPDKLQPQARPKVQPVVQPELQDEIQSPTDSVEERPTSSAALSMVDNRASIMPSDYATYTSPPVEEARAVKVIGRKASIITSELRTFISREITIGKKGKMSPTPASESVLGVEGSSQPPQPPSGNENERGQVPSNASLARMSTKSTPEATLSIGLLNDINTSRYSQPSQPQQTVSAQQVEGYIHRSDAASSSRRESTEPRYVGVDKAAQRVSAEPKSPPSTPAIKTKSLPSLPPEDKPMTDRPDDYNPIDKTRQEVGNQHAEQIQSQSKPVTVESTYVNNIATEKPRLPPPVPDTTAQRERAERQSSSGIPDRKPADQPSIKPFAPRQAPSIQPSSPPRIPSAQFAAPVKEGRSSTQLIRDYFSPSGNSSSRPPTVQEETRPGSAMANLMSKVTFSRQATDRRSSASGQPNEKSWSNRFHSFRVDSGLSKTRTASTIESEEAQRAASLSMTNPNDPSITSPSNQSPASKLKIHGKFIRGANRLAQNAGNMKKKNMPKVAGLFNRHSRQAESATQTPHTPEYSPHLYETQVTALAQQKQPYSSTYPNRYSNSMPHDYQQQQTKQPQSQPVTQPGGRRSMTSQHYAQDNVQPSRNSQHTNLPPLTTVLAHATPPGNPQSYSNNAQLPSHNPMSFIQFQNGHVPAQRAARTQSPDPAQHPLADVATKFAAGSPPPEGPSFPNKIPQNRNYNNHTPSQYMAGSGKHIEPVELPVPVPGDDSSEEIVMSSTAYPGQEWHPEFYLED</sequence>
<feature type="compositionally biased region" description="Basic and acidic residues" evidence="1">
    <location>
        <begin position="1297"/>
        <end position="1313"/>
    </location>
</feature>
<name>A0A8A1M6T5_AJECA</name>
<feature type="region of interest" description="Disordered" evidence="1">
    <location>
        <begin position="1205"/>
        <end position="1586"/>
    </location>
</feature>
<feature type="compositionally biased region" description="Polar residues" evidence="1">
    <location>
        <begin position="1650"/>
        <end position="1667"/>
    </location>
</feature>
<feature type="compositionally biased region" description="Polar residues" evidence="1">
    <location>
        <begin position="206"/>
        <end position="218"/>
    </location>
</feature>
<feature type="compositionally biased region" description="Polar residues" evidence="1">
    <location>
        <begin position="262"/>
        <end position="275"/>
    </location>
</feature>
<feature type="compositionally biased region" description="Low complexity" evidence="1">
    <location>
        <begin position="760"/>
        <end position="770"/>
    </location>
</feature>
<feature type="compositionally biased region" description="Polar residues" evidence="1">
    <location>
        <begin position="401"/>
        <end position="411"/>
    </location>
</feature>
<feature type="compositionally biased region" description="Polar residues" evidence="1">
    <location>
        <begin position="1247"/>
        <end position="1264"/>
    </location>
</feature>
<feature type="compositionally biased region" description="Basic and acidic residues" evidence="1">
    <location>
        <begin position="1349"/>
        <end position="1369"/>
    </location>
</feature>
<feature type="compositionally biased region" description="Basic and acidic residues" evidence="1">
    <location>
        <begin position="1064"/>
        <end position="1074"/>
    </location>
</feature>
<feature type="compositionally biased region" description="Polar residues" evidence="1">
    <location>
        <begin position="10"/>
        <end position="25"/>
    </location>
</feature>
<proteinExistence type="predicted"/>
<feature type="region of interest" description="Disordered" evidence="1">
    <location>
        <begin position="262"/>
        <end position="681"/>
    </location>
</feature>
<feature type="compositionally biased region" description="Polar residues" evidence="1">
    <location>
        <begin position="153"/>
        <end position="171"/>
    </location>
</feature>
<feature type="region of interest" description="Disordered" evidence="1">
    <location>
        <begin position="722"/>
        <end position="780"/>
    </location>
</feature>
<dbReference type="EMBL" id="CP069110">
    <property type="protein sequence ID" value="QSS59907.1"/>
    <property type="molecule type" value="Genomic_DNA"/>
</dbReference>
<feature type="region of interest" description="Disordered" evidence="1">
    <location>
        <begin position="1650"/>
        <end position="1747"/>
    </location>
</feature>
<feature type="compositionally biased region" description="Low complexity" evidence="1">
    <location>
        <begin position="1105"/>
        <end position="1114"/>
    </location>
</feature>
<dbReference type="OrthoDB" id="4186485at2759"/>
<feature type="compositionally biased region" description="Polar residues" evidence="1">
    <location>
        <begin position="567"/>
        <end position="586"/>
    </location>
</feature>
<feature type="compositionally biased region" description="Basic and acidic residues" evidence="1">
    <location>
        <begin position="343"/>
        <end position="355"/>
    </location>
</feature>
<feature type="region of interest" description="Disordered" evidence="1">
    <location>
        <begin position="1"/>
        <end position="239"/>
    </location>
</feature>
<organism evidence="2 3">
    <name type="scientific">Ajellomyces capsulatus</name>
    <name type="common">Darling's disease fungus</name>
    <name type="synonym">Histoplasma capsulatum</name>
    <dbReference type="NCBI Taxonomy" id="5037"/>
    <lineage>
        <taxon>Eukaryota</taxon>
        <taxon>Fungi</taxon>
        <taxon>Dikarya</taxon>
        <taxon>Ascomycota</taxon>
        <taxon>Pezizomycotina</taxon>
        <taxon>Eurotiomycetes</taxon>
        <taxon>Eurotiomycetidae</taxon>
        <taxon>Onygenales</taxon>
        <taxon>Ajellomycetaceae</taxon>
        <taxon>Histoplasma</taxon>
    </lineage>
</organism>
<feature type="compositionally biased region" description="Acidic residues" evidence="1">
    <location>
        <begin position="1095"/>
        <end position="1104"/>
    </location>
</feature>
<reference evidence="2" key="1">
    <citation type="submission" date="2021-01" db="EMBL/GenBank/DDBJ databases">
        <title>Chromosome-level genome assembly of a human fungal pathogen reveals clustering of transcriptionally co-regulated genes.</title>
        <authorList>
            <person name="Voorhies M."/>
            <person name="Cohen S."/>
            <person name="Shea T.P."/>
            <person name="Petrus S."/>
            <person name="Munoz J.F."/>
            <person name="Poplawski S."/>
            <person name="Goldman W.E."/>
            <person name="Michael T."/>
            <person name="Cuomo C.A."/>
            <person name="Sil A."/>
            <person name="Beyhan S."/>
        </authorList>
    </citation>
    <scope>NUCLEOTIDE SEQUENCE</scope>
    <source>
        <strain evidence="2">WU24</strain>
    </source>
</reference>
<feature type="region of interest" description="Disordered" evidence="1">
    <location>
        <begin position="1779"/>
        <end position="1833"/>
    </location>
</feature>
<feature type="compositionally biased region" description="Polar residues" evidence="1">
    <location>
        <begin position="1796"/>
        <end position="1811"/>
    </location>
</feature>
<feature type="compositionally biased region" description="Low complexity" evidence="1">
    <location>
        <begin position="319"/>
        <end position="331"/>
    </location>
</feature>